<comment type="caution">
    <text evidence="1">The sequence shown here is derived from an EMBL/GenBank/DDBJ whole genome shotgun (WGS) entry which is preliminary data.</text>
</comment>
<organism evidence="1 2">
    <name type="scientific">Rhizophagus irregularis</name>
    <dbReference type="NCBI Taxonomy" id="588596"/>
    <lineage>
        <taxon>Eukaryota</taxon>
        <taxon>Fungi</taxon>
        <taxon>Fungi incertae sedis</taxon>
        <taxon>Mucoromycota</taxon>
        <taxon>Glomeromycotina</taxon>
        <taxon>Glomeromycetes</taxon>
        <taxon>Glomerales</taxon>
        <taxon>Glomeraceae</taxon>
        <taxon>Rhizophagus</taxon>
    </lineage>
</organism>
<protein>
    <submittedName>
        <fullName evidence="1">Uncharacterized protein</fullName>
    </submittedName>
</protein>
<name>A0A2I1HFS2_9GLOM</name>
<keyword evidence="2" id="KW-1185">Reference proteome</keyword>
<accession>A0A2I1HFS2</accession>
<gene>
    <name evidence="1" type="ORF">RhiirA4_479013</name>
</gene>
<dbReference type="AlphaFoldDB" id="A0A2I1HFS2"/>
<evidence type="ECO:0000313" key="1">
    <source>
        <dbReference type="EMBL" id="PKY57727.1"/>
    </source>
</evidence>
<evidence type="ECO:0000313" key="2">
    <source>
        <dbReference type="Proteomes" id="UP000234323"/>
    </source>
</evidence>
<proteinExistence type="predicted"/>
<reference evidence="1 2" key="1">
    <citation type="submission" date="2015-10" db="EMBL/GenBank/DDBJ databases">
        <title>Genome analyses suggest a sexual origin of heterokaryosis in a supposedly ancient asexual fungus.</title>
        <authorList>
            <person name="Ropars J."/>
            <person name="Sedzielewska K."/>
            <person name="Noel J."/>
            <person name="Charron P."/>
            <person name="Farinelli L."/>
            <person name="Marton T."/>
            <person name="Kruger M."/>
            <person name="Pelin A."/>
            <person name="Brachmann A."/>
            <person name="Corradi N."/>
        </authorList>
    </citation>
    <scope>NUCLEOTIDE SEQUENCE [LARGE SCALE GENOMIC DNA]</scope>
    <source>
        <strain evidence="1 2">A4</strain>
    </source>
</reference>
<sequence>MSINIKSHGGLTILQSAVNSKETEGLELKTRLNFSSWQEFNIWIDDFAKIKGFNYKVRSSQIDGEVI</sequence>
<dbReference type="Proteomes" id="UP000234323">
    <property type="component" value="Unassembled WGS sequence"/>
</dbReference>
<dbReference type="EMBL" id="LLXI01002667">
    <property type="protein sequence ID" value="PKY57727.1"/>
    <property type="molecule type" value="Genomic_DNA"/>
</dbReference>